<gene>
    <name evidence="3" type="ORF">HC031_07975</name>
</gene>
<evidence type="ECO:0000256" key="2">
    <source>
        <dbReference type="SAM" id="Phobius"/>
    </source>
</evidence>
<feature type="transmembrane region" description="Helical" evidence="2">
    <location>
        <begin position="30"/>
        <end position="52"/>
    </location>
</feature>
<dbReference type="EMBL" id="JAATVY010000004">
    <property type="protein sequence ID" value="NJC69655.1"/>
    <property type="molecule type" value="Genomic_DNA"/>
</dbReference>
<evidence type="ECO:0000256" key="1">
    <source>
        <dbReference type="SAM" id="MobiDB-lite"/>
    </source>
</evidence>
<keyword evidence="2" id="KW-0812">Transmembrane</keyword>
<dbReference type="Pfam" id="PF13829">
    <property type="entry name" value="DUF4191"/>
    <property type="match status" value="1"/>
</dbReference>
<dbReference type="Proteomes" id="UP000722989">
    <property type="component" value="Unassembled WGS sequence"/>
</dbReference>
<reference evidence="3 4" key="1">
    <citation type="submission" date="2020-03" db="EMBL/GenBank/DDBJ databases">
        <title>WGS of the type strain of Planosporangium spp.</title>
        <authorList>
            <person name="Thawai C."/>
        </authorList>
    </citation>
    <scope>NUCLEOTIDE SEQUENCE [LARGE SCALE GENOMIC DNA]</scope>
    <source>
        <strain evidence="3 4">TBRC 5610</strain>
    </source>
</reference>
<accession>A0ABX0XWA3</accession>
<organism evidence="3 4">
    <name type="scientific">Planosporangium thailandense</name>
    <dbReference type="NCBI Taxonomy" id="765197"/>
    <lineage>
        <taxon>Bacteria</taxon>
        <taxon>Bacillati</taxon>
        <taxon>Actinomycetota</taxon>
        <taxon>Actinomycetes</taxon>
        <taxon>Micromonosporales</taxon>
        <taxon>Micromonosporaceae</taxon>
        <taxon>Planosporangium</taxon>
    </lineage>
</organism>
<feature type="region of interest" description="Disordered" evidence="1">
    <location>
        <begin position="205"/>
        <end position="230"/>
    </location>
</feature>
<comment type="caution">
    <text evidence="3">The sequence shown here is derived from an EMBL/GenBank/DDBJ whole genome shotgun (WGS) entry which is preliminary data.</text>
</comment>
<feature type="transmembrane region" description="Helical" evidence="2">
    <location>
        <begin position="58"/>
        <end position="76"/>
    </location>
</feature>
<keyword evidence="2" id="KW-0472">Membrane</keyword>
<proteinExistence type="predicted"/>
<name>A0ABX0XWA3_9ACTN</name>
<protein>
    <submittedName>
        <fullName evidence="3">DUF4191 domain-containing protein</fullName>
    </submittedName>
</protein>
<dbReference type="InterPro" id="IPR025445">
    <property type="entry name" value="DUF4191"/>
</dbReference>
<keyword evidence="4" id="KW-1185">Reference proteome</keyword>
<evidence type="ECO:0000313" key="3">
    <source>
        <dbReference type="EMBL" id="NJC69655.1"/>
    </source>
</evidence>
<evidence type="ECO:0000313" key="4">
    <source>
        <dbReference type="Proteomes" id="UP000722989"/>
    </source>
</evidence>
<keyword evidence="2" id="KW-1133">Transmembrane helix</keyword>
<dbReference type="RefSeq" id="WP_167924570.1">
    <property type="nucleotide sequence ID" value="NZ_JAATVY010000004.1"/>
</dbReference>
<sequence length="230" mass="25347">MATAPQKVKFRDRLKQIGMVFSFTAKRDKLFVPLVLIAVIVPILAAIIAVVVGASWTWIPIGIVVAALATMIVLNLRSNRAMMSEMDGKPGAAAALIENMRGDWRVTQAVQFTGQFDVVHLVVGRPGVILIGEGNPQRVRQLLGQEKRRLAKVIGSAEMRDFIVGEGEGLLPLDKLRNTLMRLPRTISAKDVNALDRRLKALSTRPKMPQGQIPKNMRPPKGAFRAMRGR</sequence>